<sequence length="431" mass="49381">MLLRRIDRRMKEKQRSRRWGVRPVLRERKTSGEFVTVFQKYKVIDHEWFFLYTRMTPSAQFDDLLSLVGPSLTKKSYREPLCASQRLAITLRLIVREKRFCRYLSQGDSVFSIASGYKIGRSTASMVIRETTIVIWRVLNKIVLKTLSEEDFKRIANQFLMRWNLPHTLGALDGKHIGIQCPAKSGSEYFNYKKHFSIILLALCDAHYNFTYVNVGAYGSQSDGGVLANSALGEALQSGDLPIPPEDFLPNSRIKMPYFFVGDDAFTLMKHLMKPFKGLHLTLEQNIFNYRLSRARRVIENCFGILVARWRIFTRTITASPSTVDSIVKATVCLHNFLKQKEYNVPECRKKYCPASFCDSETDDGIVPGAWRREVEQNGNVTLQDVHKTGRGGNNPGRAALQLRETLTQYLISRAGALPGQVNYVNRGRRM</sequence>
<comment type="similarity">
    <text evidence="3">Belongs to the HARBI1 family.</text>
</comment>
<keyword evidence="6" id="KW-0378">Hydrolase</keyword>
<dbReference type="InterPro" id="IPR045249">
    <property type="entry name" value="HARBI1-like"/>
</dbReference>
<dbReference type="InParanoid" id="A0A5N4B7D9"/>
<keyword evidence="5" id="KW-0479">Metal-binding</keyword>
<dbReference type="PANTHER" id="PTHR22930">
    <property type="match status" value="1"/>
</dbReference>
<organism evidence="9 10">
    <name type="scientific">Photinus pyralis</name>
    <name type="common">Common eastern firefly</name>
    <name type="synonym">Lampyris pyralis</name>
    <dbReference type="NCBI Taxonomy" id="7054"/>
    <lineage>
        <taxon>Eukaryota</taxon>
        <taxon>Metazoa</taxon>
        <taxon>Ecdysozoa</taxon>
        <taxon>Arthropoda</taxon>
        <taxon>Hexapoda</taxon>
        <taxon>Insecta</taxon>
        <taxon>Pterygota</taxon>
        <taxon>Neoptera</taxon>
        <taxon>Endopterygota</taxon>
        <taxon>Coleoptera</taxon>
        <taxon>Polyphaga</taxon>
        <taxon>Elateriformia</taxon>
        <taxon>Elateroidea</taxon>
        <taxon>Lampyridae</taxon>
        <taxon>Lampyrinae</taxon>
        <taxon>Photinus</taxon>
    </lineage>
</organism>
<name>A0A5N4B7D9_PHOPY</name>
<keyword evidence="7" id="KW-0539">Nucleus</keyword>
<evidence type="ECO:0000256" key="6">
    <source>
        <dbReference type="ARBA" id="ARBA00022801"/>
    </source>
</evidence>
<comment type="caution">
    <text evidence="9">The sequence shown here is derived from an EMBL/GenBank/DDBJ whole genome shotgun (WGS) entry which is preliminary data.</text>
</comment>
<dbReference type="GO" id="GO:0046872">
    <property type="term" value="F:metal ion binding"/>
    <property type="evidence" value="ECO:0007669"/>
    <property type="project" value="UniProtKB-KW"/>
</dbReference>
<evidence type="ECO:0000313" key="9">
    <source>
        <dbReference type="EMBL" id="KAB0805515.1"/>
    </source>
</evidence>
<evidence type="ECO:0000259" key="8">
    <source>
        <dbReference type="Pfam" id="PF13359"/>
    </source>
</evidence>
<reference evidence="9 10" key="1">
    <citation type="journal article" date="2018" name="Elife">
        <title>Firefly genomes illuminate parallel origins of bioluminescence in beetles.</title>
        <authorList>
            <person name="Fallon T.R."/>
            <person name="Lower S.E."/>
            <person name="Chang C.H."/>
            <person name="Bessho-Uehara M."/>
            <person name="Martin G.J."/>
            <person name="Bewick A.J."/>
            <person name="Behringer M."/>
            <person name="Debat H.J."/>
            <person name="Wong I."/>
            <person name="Day J.C."/>
            <person name="Suvorov A."/>
            <person name="Silva C.J."/>
            <person name="Stanger-Hall K.F."/>
            <person name="Hall D.W."/>
            <person name="Schmitz R.J."/>
            <person name="Nelson D.R."/>
            <person name="Lewis S.M."/>
            <person name="Shigenobu S."/>
            <person name="Bybee S.M."/>
            <person name="Larracuente A.M."/>
            <person name="Oba Y."/>
            <person name="Weng J.K."/>
        </authorList>
    </citation>
    <scope>NUCLEOTIDE SEQUENCE [LARGE SCALE GENOMIC DNA]</scope>
    <source>
        <strain evidence="9">1611_PpyrPB1</strain>
        <tissue evidence="9">Whole body</tissue>
    </source>
</reference>
<dbReference type="Pfam" id="PF13359">
    <property type="entry name" value="DDE_Tnp_4"/>
    <property type="match status" value="1"/>
</dbReference>
<dbReference type="Proteomes" id="UP000327044">
    <property type="component" value="Unassembled WGS sequence"/>
</dbReference>
<evidence type="ECO:0000256" key="7">
    <source>
        <dbReference type="ARBA" id="ARBA00023242"/>
    </source>
</evidence>
<dbReference type="AlphaFoldDB" id="A0A5N4B7D9"/>
<evidence type="ECO:0000256" key="4">
    <source>
        <dbReference type="ARBA" id="ARBA00022722"/>
    </source>
</evidence>
<comment type="cofactor">
    <cofactor evidence="1">
        <name>a divalent metal cation</name>
        <dbReference type="ChEBI" id="CHEBI:60240"/>
    </cofactor>
</comment>
<dbReference type="InterPro" id="IPR027806">
    <property type="entry name" value="HARBI1_dom"/>
</dbReference>
<dbReference type="GO" id="GO:0004518">
    <property type="term" value="F:nuclease activity"/>
    <property type="evidence" value="ECO:0007669"/>
    <property type="project" value="UniProtKB-KW"/>
</dbReference>
<dbReference type="EMBL" id="VVIM01000001">
    <property type="protein sequence ID" value="KAB0805515.1"/>
    <property type="molecule type" value="Genomic_DNA"/>
</dbReference>
<dbReference type="GO" id="GO:0005634">
    <property type="term" value="C:nucleus"/>
    <property type="evidence" value="ECO:0007669"/>
    <property type="project" value="UniProtKB-SubCell"/>
</dbReference>
<feature type="domain" description="DDE Tnp4" evidence="8">
    <location>
        <begin position="172"/>
        <end position="336"/>
    </location>
</feature>
<evidence type="ECO:0000256" key="5">
    <source>
        <dbReference type="ARBA" id="ARBA00022723"/>
    </source>
</evidence>
<keyword evidence="4" id="KW-0540">Nuclease</keyword>
<proteinExistence type="inferred from homology"/>
<evidence type="ECO:0000256" key="2">
    <source>
        <dbReference type="ARBA" id="ARBA00004123"/>
    </source>
</evidence>
<gene>
    <name evidence="9" type="ORF">PPYR_02485</name>
</gene>
<comment type="subcellular location">
    <subcellularLocation>
        <location evidence="2">Nucleus</location>
    </subcellularLocation>
</comment>
<evidence type="ECO:0000256" key="3">
    <source>
        <dbReference type="ARBA" id="ARBA00006958"/>
    </source>
</evidence>
<keyword evidence="10" id="KW-1185">Reference proteome</keyword>
<protein>
    <recommendedName>
        <fullName evidence="8">DDE Tnp4 domain-containing protein</fullName>
    </recommendedName>
</protein>
<dbReference type="PANTHER" id="PTHR22930:SF269">
    <property type="entry name" value="NUCLEASE HARBI1-LIKE PROTEIN"/>
    <property type="match status" value="1"/>
</dbReference>
<accession>A0A5N4B7D9</accession>
<dbReference type="GO" id="GO:0016787">
    <property type="term" value="F:hydrolase activity"/>
    <property type="evidence" value="ECO:0007669"/>
    <property type="project" value="UniProtKB-KW"/>
</dbReference>
<evidence type="ECO:0000313" key="10">
    <source>
        <dbReference type="Proteomes" id="UP000327044"/>
    </source>
</evidence>
<evidence type="ECO:0000256" key="1">
    <source>
        <dbReference type="ARBA" id="ARBA00001968"/>
    </source>
</evidence>